<evidence type="ECO:0000256" key="2">
    <source>
        <dbReference type="ARBA" id="ARBA00022679"/>
    </source>
</evidence>
<dbReference type="InterPro" id="IPR004441">
    <property type="entry name" value="rRNA_MeTrfase_TrmH"/>
</dbReference>
<dbReference type="Gene3D" id="3.40.1280.10">
    <property type="match status" value="1"/>
</dbReference>
<dbReference type="NCBIfam" id="TIGR00186">
    <property type="entry name" value="rRNA_methyl_3"/>
    <property type="match status" value="1"/>
</dbReference>
<reference evidence="4 5" key="1">
    <citation type="journal article" date="2015" name="Nature">
        <title>rRNA introns, odd ribosomes, and small enigmatic genomes across a large radiation of phyla.</title>
        <authorList>
            <person name="Brown C.T."/>
            <person name="Hug L.A."/>
            <person name="Thomas B.C."/>
            <person name="Sharon I."/>
            <person name="Castelle C.J."/>
            <person name="Singh A."/>
            <person name="Wilkins M.J."/>
            <person name="Williams K.H."/>
            <person name="Banfield J.F."/>
        </authorList>
    </citation>
    <scope>NUCLEOTIDE SEQUENCE [LARGE SCALE GENOMIC DNA]</scope>
</reference>
<dbReference type="AlphaFoldDB" id="A0A0G1RM32"/>
<dbReference type="InterPro" id="IPR029064">
    <property type="entry name" value="Ribosomal_eL30-like_sf"/>
</dbReference>
<gene>
    <name evidence="4" type="ORF">UX79_C0001G0023</name>
</gene>
<keyword evidence="2 4" id="KW-0808">Transferase</keyword>
<dbReference type="GO" id="GO:0032259">
    <property type="term" value="P:methylation"/>
    <property type="evidence" value="ECO:0007669"/>
    <property type="project" value="UniProtKB-KW"/>
</dbReference>
<accession>A0A0G1RM32</accession>
<evidence type="ECO:0000313" key="5">
    <source>
        <dbReference type="Proteomes" id="UP000034684"/>
    </source>
</evidence>
<dbReference type="InterPro" id="IPR029026">
    <property type="entry name" value="tRNA_m1G_MTases_N"/>
</dbReference>
<dbReference type="GO" id="GO:0008173">
    <property type="term" value="F:RNA methyltransferase activity"/>
    <property type="evidence" value="ECO:0007669"/>
    <property type="project" value="InterPro"/>
</dbReference>
<comment type="caution">
    <text evidence="4">The sequence shown here is derived from an EMBL/GenBank/DDBJ whole genome shotgun (WGS) entry which is preliminary data.</text>
</comment>
<dbReference type="PANTHER" id="PTHR46429">
    <property type="entry name" value="23S RRNA (GUANOSINE-2'-O-)-METHYLTRANSFERASE RLMB"/>
    <property type="match status" value="1"/>
</dbReference>
<dbReference type="InterPro" id="IPR001537">
    <property type="entry name" value="SpoU_MeTrfase"/>
</dbReference>
<evidence type="ECO:0000256" key="1">
    <source>
        <dbReference type="ARBA" id="ARBA00022603"/>
    </source>
</evidence>
<dbReference type="InterPro" id="IPR029028">
    <property type="entry name" value="Alpha/beta_knot_MTases"/>
</dbReference>
<protein>
    <submittedName>
        <fullName evidence="4">RNA methyltransferase, TrmH family, group 3</fullName>
    </submittedName>
</protein>
<dbReference type="Proteomes" id="UP000034684">
    <property type="component" value="Unassembled WGS sequence"/>
</dbReference>
<dbReference type="CDD" id="cd18103">
    <property type="entry name" value="SpoU-like_RlmB"/>
    <property type="match status" value="1"/>
</dbReference>
<dbReference type="SUPFAM" id="SSF75217">
    <property type="entry name" value="alpha/beta knot"/>
    <property type="match status" value="1"/>
</dbReference>
<organism evidence="4 5">
    <name type="scientific">candidate division WWE3 bacterium GW2011_GWB1_47_11</name>
    <dbReference type="NCBI Taxonomy" id="1619117"/>
    <lineage>
        <taxon>Bacteria</taxon>
        <taxon>Katanobacteria</taxon>
    </lineage>
</organism>
<dbReference type="SMART" id="SM00967">
    <property type="entry name" value="SpoU_sub_bind"/>
    <property type="match status" value="1"/>
</dbReference>
<name>A0A0G1RM32_UNCKA</name>
<evidence type="ECO:0000259" key="3">
    <source>
        <dbReference type="SMART" id="SM00967"/>
    </source>
</evidence>
<dbReference type="SUPFAM" id="SSF55315">
    <property type="entry name" value="L30e-like"/>
    <property type="match status" value="1"/>
</dbReference>
<dbReference type="GO" id="GO:0003723">
    <property type="term" value="F:RNA binding"/>
    <property type="evidence" value="ECO:0007669"/>
    <property type="project" value="InterPro"/>
</dbReference>
<dbReference type="GO" id="GO:0005829">
    <property type="term" value="C:cytosol"/>
    <property type="evidence" value="ECO:0007669"/>
    <property type="project" value="TreeGrafter"/>
</dbReference>
<dbReference type="Pfam" id="PF00588">
    <property type="entry name" value="SpoU_methylase"/>
    <property type="match status" value="1"/>
</dbReference>
<evidence type="ECO:0000313" key="4">
    <source>
        <dbReference type="EMBL" id="KKU58127.1"/>
    </source>
</evidence>
<dbReference type="Pfam" id="PF08032">
    <property type="entry name" value="SpoU_sub_bind"/>
    <property type="match status" value="1"/>
</dbReference>
<proteinExistence type="predicted"/>
<dbReference type="GO" id="GO:0006396">
    <property type="term" value="P:RNA processing"/>
    <property type="evidence" value="ECO:0007669"/>
    <property type="project" value="InterPro"/>
</dbReference>
<dbReference type="PANTHER" id="PTHR46429:SF1">
    <property type="entry name" value="23S RRNA (GUANOSINE-2'-O-)-METHYLTRANSFERASE RLMB"/>
    <property type="match status" value="1"/>
</dbReference>
<dbReference type="Gene3D" id="3.30.1330.30">
    <property type="match status" value="1"/>
</dbReference>
<feature type="domain" description="RNA 2-O ribose methyltransferase substrate binding" evidence="3">
    <location>
        <begin position="6"/>
        <end position="81"/>
    </location>
</feature>
<keyword evidence="1 4" id="KW-0489">Methyltransferase</keyword>
<sequence length="243" mass="25986">MMATTTLEGRNVVIEALKRGRRVFEIKIEASAGGDKIAEIKSLAARNGVTVAYAPKKELDRLSKTDSHQGVVAVAGQIQLQKLSDLLKANPSPFVVVLREVLYEHNLGAILRCACAAGVDAVILPPTKAHPLTPVVERVSMGASNCVGVVQESPYSALATLKKNGLSIVGVEVTGTINYFDADLRGPMAMIFGGEDAGLSLPIMEKCDIVVRVPMENALQSLNQSVSAALVMFEKVRQEKYAK</sequence>
<dbReference type="InterPro" id="IPR013123">
    <property type="entry name" value="SpoU_subst-bd"/>
</dbReference>
<dbReference type="EMBL" id="LCNN01000001">
    <property type="protein sequence ID" value="KKU58127.1"/>
    <property type="molecule type" value="Genomic_DNA"/>
</dbReference>